<name>A0ABQ1JZS8_9GAMM</name>
<evidence type="ECO:0000313" key="2">
    <source>
        <dbReference type="Proteomes" id="UP000629025"/>
    </source>
</evidence>
<evidence type="ECO:0000313" key="1">
    <source>
        <dbReference type="EMBL" id="GGB81760.1"/>
    </source>
</evidence>
<organism evidence="1 2">
    <name type="scientific">Marinobacterium zhoushanense</name>
    <dbReference type="NCBI Taxonomy" id="1679163"/>
    <lineage>
        <taxon>Bacteria</taxon>
        <taxon>Pseudomonadati</taxon>
        <taxon>Pseudomonadota</taxon>
        <taxon>Gammaproteobacteria</taxon>
        <taxon>Oceanospirillales</taxon>
        <taxon>Oceanospirillaceae</taxon>
        <taxon>Marinobacterium</taxon>
    </lineage>
</organism>
<accession>A0ABQ1JZS8</accession>
<dbReference type="Proteomes" id="UP000629025">
    <property type="component" value="Unassembled WGS sequence"/>
</dbReference>
<comment type="caution">
    <text evidence="1">The sequence shown here is derived from an EMBL/GenBank/DDBJ whole genome shotgun (WGS) entry which is preliminary data.</text>
</comment>
<sequence>MDLLRGSLSSLGKLEHFVSDDGKSATMLAGTCSFYCRVKCKQIGLIRYLLNKLAALAIRSVWPARVVTTLKIVRTVSLSRAIDWLVSAASSRPRLAVLFELSACLAV</sequence>
<proteinExistence type="predicted"/>
<gene>
    <name evidence="1" type="ORF">GCM10011352_04410</name>
</gene>
<protein>
    <submittedName>
        <fullName evidence="1">Uncharacterized protein</fullName>
    </submittedName>
</protein>
<reference evidence="2" key="1">
    <citation type="journal article" date="2019" name="Int. J. Syst. Evol. Microbiol.">
        <title>The Global Catalogue of Microorganisms (GCM) 10K type strain sequencing project: providing services to taxonomists for standard genome sequencing and annotation.</title>
        <authorList>
            <consortium name="The Broad Institute Genomics Platform"/>
            <consortium name="The Broad Institute Genome Sequencing Center for Infectious Disease"/>
            <person name="Wu L."/>
            <person name="Ma J."/>
        </authorList>
    </citation>
    <scope>NUCLEOTIDE SEQUENCE [LARGE SCALE GENOMIC DNA]</scope>
    <source>
        <strain evidence="2">CGMCC 1.15341</strain>
    </source>
</reference>
<dbReference type="EMBL" id="BMIJ01000001">
    <property type="protein sequence ID" value="GGB81760.1"/>
    <property type="molecule type" value="Genomic_DNA"/>
</dbReference>
<keyword evidence="2" id="KW-1185">Reference proteome</keyword>